<organism evidence="2 3">
    <name type="scientific">Daphnia magna</name>
    <dbReference type="NCBI Taxonomy" id="35525"/>
    <lineage>
        <taxon>Eukaryota</taxon>
        <taxon>Metazoa</taxon>
        <taxon>Ecdysozoa</taxon>
        <taxon>Arthropoda</taxon>
        <taxon>Crustacea</taxon>
        <taxon>Branchiopoda</taxon>
        <taxon>Diplostraca</taxon>
        <taxon>Cladocera</taxon>
        <taxon>Anomopoda</taxon>
        <taxon>Daphniidae</taxon>
        <taxon>Daphnia</taxon>
    </lineage>
</organism>
<evidence type="ECO:0000313" key="2">
    <source>
        <dbReference type="EMBL" id="KAK4003792.1"/>
    </source>
</evidence>
<feature type="region of interest" description="Disordered" evidence="1">
    <location>
        <begin position="1"/>
        <end position="50"/>
    </location>
</feature>
<proteinExistence type="predicted"/>
<name>A0ABQ9YT26_9CRUS</name>
<keyword evidence="3" id="KW-1185">Reference proteome</keyword>
<protein>
    <submittedName>
        <fullName evidence="2">Uncharacterized protein</fullName>
    </submittedName>
</protein>
<comment type="caution">
    <text evidence="2">The sequence shown here is derived from an EMBL/GenBank/DDBJ whole genome shotgun (WGS) entry which is preliminary data.</text>
</comment>
<dbReference type="Proteomes" id="UP001234178">
    <property type="component" value="Unassembled WGS sequence"/>
</dbReference>
<reference evidence="2 3" key="1">
    <citation type="journal article" date="2023" name="Nucleic Acids Res.">
        <title>The hologenome of Daphnia magna reveals possible DNA methylation and microbiome-mediated evolution of the host genome.</title>
        <authorList>
            <person name="Chaturvedi A."/>
            <person name="Li X."/>
            <person name="Dhandapani V."/>
            <person name="Marshall H."/>
            <person name="Kissane S."/>
            <person name="Cuenca-Cambronero M."/>
            <person name="Asole G."/>
            <person name="Calvet F."/>
            <person name="Ruiz-Romero M."/>
            <person name="Marangio P."/>
            <person name="Guigo R."/>
            <person name="Rago D."/>
            <person name="Mirbahai L."/>
            <person name="Eastwood N."/>
            <person name="Colbourne J.K."/>
            <person name="Zhou J."/>
            <person name="Mallon E."/>
            <person name="Orsini L."/>
        </authorList>
    </citation>
    <scope>NUCLEOTIDE SEQUENCE [LARGE SCALE GENOMIC DNA]</scope>
    <source>
        <strain evidence="2">LRV0_1</strain>
    </source>
</reference>
<gene>
    <name evidence="2" type="ORF">OUZ56_005544</name>
</gene>
<evidence type="ECO:0000256" key="1">
    <source>
        <dbReference type="SAM" id="MobiDB-lite"/>
    </source>
</evidence>
<accession>A0ABQ9YT26</accession>
<sequence>MTDIASDMKSAFSSSLPSWEAVPSCGGMPSTDDTDECDDDDDDDDDGDGWVDLELEIDEEIELLVSADGEDQEYMQLKLNLEEIFDEYFTTSKIDLPSFRDSVRQVLHTLFNSLLKTV</sequence>
<evidence type="ECO:0000313" key="3">
    <source>
        <dbReference type="Proteomes" id="UP001234178"/>
    </source>
</evidence>
<feature type="compositionally biased region" description="Acidic residues" evidence="1">
    <location>
        <begin position="32"/>
        <end position="50"/>
    </location>
</feature>
<dbReference type="EMBL" id="JAOYFB010000001">
    <property type="protein sequence ID" value="KAK4003792.1"/>
    <property type="molecule type" value="Genomic_DNA"/>
</dbReference>